<dbReference type="GO" id="GO:0005543">
    <property type="term" value="F:phospholipid binding"/>
    <property type="evidence" value="ECO:0007669"/>
    <property type="project" value="TreeGrafter"/>
</dbReference>
<gene>
    <name evidence="4" type="ORF">XAT740_LOCUS55741</name>
</gene>
<feature type="domain" description="AH" evidence="3">
    <location>
        <begin position="92"/>
        <end position="294"/>
    </location>
</feature>
<dbReference type="GO" id="GO:0006886">
    <property type="term" value="P:intracellular protein transport"/>
    <property type="evidence" value="ECO:0007669"/>
    <property type="project" value="TreeGrafter"/>
</dbReference>
<protein>
    <recommendedName>
        <fullName evidence="3">AH domain-containing protein</fullName>
    </recommendedName>
</protein>
<name>A0A816F5F7_ADIRI</name>
<dbReference type="SUPFAM" id="SSF103657">
    <property type="entry name" value="BAR/IMD domain-like"/>
    <property type="match status" value="1"/>
</dbReference>
<dbReference type="PANTHER" id="PTHR12141:SF5">
    <property type="entry name" value="ARFAPTIN"/>
    <property type="match status" value="1"/>
</dbReference>
<dbReference type="PROSITE" id="PS50870">
    <property type="entry name" value="AH"/>
    <property type="match status" value="1"/>
</dbReference>
<reference evidence="4" key="1">
    <citation type="submission" date="2021-02" db="EMBL/GenBank/DDBJ databases">
        <authorList>
            <person name="Nowell W R."/>
        </authorList>
    </citation>
    <scope>NUCLEOTIDE SEQUENCE</scope>
</reference>
<accession>A0A816F5F7</accession>
<keyword evidence="5" id="KW-1185">Reference proteome</keyword>
<feature type="coiled-coil region" evidence="1">
    <location>
        <begin position="245"/>
        <end position="272"/>
    </location>
</feature>
<dbReference type="AlphaFoldDB" id="A0A816F5F7"/>
<dbReference type="Proteomes" id="UP000663828">
    <property type="component" value="Unassembled WGS sequence"/>
</dbReference>
<evidence type="ECO:0000313" key="4">
    <source>
        <dbReference type="EMBL" id="CAF1655001.1"/>
    </source>
</evidence>
<dbReference type="InterPro" id="IPR010504">
    <property type="entry name" value="AH_dom"/>
</dbReference>
<sequence length="294" mass="34072">MSASNSKIQSPSTSYSTLQTHLNSTDDTTSRPTSYVSLLDSHETPDAPVLSFPQRATLNWSRTLDTFRQWSSRTLKYTRQLFQERLGQVNRTQDTELEQKIQLLRETKCHYERILNNAHQMSTCFAGLLKTQRSLGESLNELQRLSDTSEDLVDQLVRNSQCQKVLALNGDSLLNSINLFVDKLQTLTSRTMEDTLISIKTYENARIEYDACRYDYELLLSRSHSSDGTVSSTDEHIQRQYEHFKQIYEKSKENLEIKLKLLDENRIQVMKQQLSLFHNAIGAYFSVNRQQLNL</sequence>
<organism evidence="4 5">
    <name type="scientific">Adineta ricciae</name>
    <name type="common">Rotifer</name>
    <dbReference type="NCBI Taxonomy" id="249248"/>
    <lineage>
        <taxon>Eukaryota</taxon>
        <taxon>Metazoa</taxon>
        <taxon>Spiralia</taxon>
        <taxon>Gnathifera</taxon>
        <taxon>Rotifera</taxon>
        <taxon>Eurotatoria</taxon>
        <taxon>Bdelloidea</taxon>
        <taxon>Adinetida</taxon>
        <taxon>Adinetidae</taxon>
        <taxon>Adineta</taxon>
    </lineage>
</organism>
<dbReference type="GO" id="GO:0034315">
    <property type="term" value="P:regulation of Arp2/3 complex-mediated actin nucleation"/>
    <property type="evidence" value="ECO:0007669"/>
    <property type="project" value="TreeGrafter"/>
</dbReference>
<evidence type="ECO:0000313" key="5">
    <source>
        <dbReference type="Proteomes" id="UP000663828"/>
    </source>
</evidence>
<feature type="region of interest" description="Disordered" evidence="2">
    <location>
        <begin position="1"/>
        <end position="34"/>
    </location>
</feature>
<evidence type="ECO:0000256" key="1">
    <source>
        <dbReference type="SAM" id="Coils"/>
    </source>
</evidence>
<dbReference type="GO" id="GO:0019904">
    <property type="term" value="F:protein domain specific binding"/>
    <property type="evidence" value="ECO:0007669"/>
    <property type="project" value="InterPro"/>
</dbReference>
<dbReference type="EMBL" id="CAJNOR010010584">
    <property type="protein sequence ID" value="CAF1655001.1"/>
    <property type="molecule type" value="Genomic_DNA"/>
</dbReference>
<dbReference type="InterPro" id="IPR027267">
    <property type="entry name" value="AH/BAR_dom_sf"/>
</dbReference>
<dbReference type="GO" id="GO:0032588">
    <property type="term" value="C:trans-Golgi network membrane"/>
    <property type="evidence" value="ECO:0007669"/>
    <property type="project" value="TreeGrafter"/>
</dbReference>
<dbReference type="Pfam" id="PF06456">
    <property type="entry name" value="Arfaptin"/>
    <property type="match status" value="1"/>
</dbReference>
<dbReference type="InterPro" id="IPR030798">
    <property type="entry name" value="Arfaptin_fam"/>
</dbReference>
<evidence type="ECO:0000256" key="2">
    <source>
        <dbReference type="SAM" id="MobiDB-lite"/>
    </source>
</evidence>
<proteinExistence type="predicted"/>
<dbReference type="SMART" id="SM01015">
    <property type="entry name" value="Arfaptin"/>
    <property type="match status" value="1"/>
</dbReference>
<evidence type="ECO:0000259" key="3">
    <source>
        <dbReference type="PROSITE" id="PS50870"/>
    </source>
</evidence>
<dbReference type="PANTHER" id="PTHR12141">
    <property type="entry name" value="ARFAPTIN-RELATED"/>
    <property type="match status" value="1"/>
</dbReference>
<keyword evidence="1" id="KW-0175">Coiled coil</keyword>
<dbReference type="Gene3D" id="1.20.1270.60">
    <property type="entry name" value="Arfaptin homology (AH) domain/BAR domain"/>
    <property type="match status" value="1"/>
</dbReference>
<comment type="caution">
    <text evidence="4">The sequence shown here is derived from an EMBL/GenBank/DDBJ whole genome shotgun (WGS) entry which is preliminary data.</text>
</comment>